<reference evidence="1 2" key="1">
    <citation type="journal article" date="2022" name="Genome Biol. Evol.">
        <title>The Spruce Budworm Genome: Reconstructing the Evolutionary History of Antifreeze Proteins.</title>
        <authorList>
            <person name="Beliveau C."/>
            <person name="Gagne P."/>
            <person name="Picq S."/>
            <person name="Vernygora O."/>
            <person name="Keeling C.I."/>
            <person name="Pinkney K."/>
            <person name="Doucet D."/>
            <person name="Wen F."/>
            <person name="Johnston J.S."/>
            <person name="Maaroufi H."/>
            <person name="Boyle B."/>
            <person name="Laroche J."/>
            <person name="Dewar K."/>
            <person name="Juretic N."/>
            <person name="Blackburn G."/>
            <person name="Nisole A."/>
            <person name="Brunet B."/>
            <person name="Brandao M."/>
            <person name="Lumley L."/>
            <person name="Duan J."/>
            <person name="Quan G."/>
            <person name="Lucarotti C.J."/>
            <person name="Roe A.D."/>
            <person name="Sperling F.A.H."/>
            <person name="Levesque R.C."/>
            <person name="Cusson M."/>
        </authorList>
    </citation>
    <scope>NUCLEOTIDE SEQUENCE [LARGE SCALE GENOMIC DNA]</scope>
    <source>
        <tissue evidence="1">Whole insects</tissue>
    </source>
</reference>
<dbReference type="EMBL" id="CM046126">
    <property type="protein sequence ID" value="KAI8427005.1"/>
    <property type="molecule type" value="Genomic_DNA"/>
</dbReference>
<protein>
    <submittedName>
        <fullName evidence="1">Uncharacterized protein</fullName>
    </submittedName>
</protein>
<accession>A0ACC0JSG4</accession>
<evidence type="ECO:0000313" key="2">
    <source>
        <dbReference type="Proteomes" id="UP001064048"/>
    </source>
</evidence>
<evidence type="ECO:0000313" key="1">
    <source>
        <dbReference type="EMBL" id="KAI8427005.1"/>
    </source>
</evidence>
<sequence>MHSPRLPQITCIFLSEHLCKGEPGPKREVAFSSKDAGFNSLGFLAAQLMSSCSPPLNSSSCSNSAFVSPANMFSAEAKKSLATKPGVAEKPCKIDLYFKPFQACVLKCWSLVTFRRRSSLAGGTTFLSSESVCNSPNVKFTSEILQQAQAMLGEVSMDERVKHPGESLLASRVLRAAADMTAQCASAVSGGVHSYDRRALAEHFTEESGKVTARVRHFVKKQYQQKGAPLSYFHLVLDPDSFCRSVENVYHMSFLVRGGAVAVAVGTLYYLFVEK</sequence>
<keyword evidence="2" id="KW-1185">Reference proteome</keyword>
<proteinExistence type="predicted"/>
<name>A0ACC0JSG4_CHOFU</name>
<gene>
    <name evidence="1" type="ORF">MSG28_014650</name>
</gene>
<organism evidence="1 2">
    <name type="scientific">Choristoneura fumiferana</name>
    <name type="common">Spruce budworm moth</name>
    <name type="synonym">Archips fumiferana</name>
    <dbReference type="NCBI Taxonomy" id="7141"/>
    <lineage>
        <taxon>Eukaryota</taxon>
        <taxon>Metazoa</taxon>
        <taxon>Ecdysozoa</taxon>
        <taxon>Arthropoda</taxon>
        <taxon>Hexapoda</taxon>
        <taxon>Insecta</taxon>
        <taxon>Pterygota</taxon>
        <taxon>Neoptera</taxon>
        <taxon>Endopterygota</taxon>
        <taxon>Lepidoptera</taxon>
        <taxon>Glossata</taxon>
        <taxon>Ditrysia</taxon>
        <taxon>Tortricoidea</taxon>
        <taxon>Tortricidae</taxon>
        <taxon>Tortricinae</taxon>
        <taxon>Choristoneura</taxon>
    </lineage>
</organism>
<dbReference type="Proteomes" id="UP001064048">
    <property type="component" value="Chromosome 26"/>
</dbReference>
<comment type="caution">
    <text evidence="1">The sequence shown here is derived from an EMBL/GenBank/DDBJ whole genome shotgun (WGS) entry which is preliminary data.</text>
</comment>